<comment type="caution">
    <text evidence="1">The sequence shown here is derived from an EMBL/GenBank/DDBJ whole genome shotgun (WGS) entry which is preliminary data.</text>
</comment>
<gene>
    <name evidence="1" type="ORF">ACFFTR_08585</name>
</gene>
<accession>A0ABV5M2R6</accession>
<dbReference type="EMBL" id="JBHMCA010000019">
    <property type="protein sequence ID" value="MFB9443138.1"/>
    <property type="molecule type" value="Genomic_DNA"/>
</dbReference>
<protein>
    <recommendedName>
        <fullName evidence="3">Polymerase nucleotidyl transferase domain-containing protein</fullName>
    </recommendedName>
</protein>
<name>A0ABV5M2R6_9ACTN</name>
<dbReference type="RefSeq" id="WP_380027612.1">
    <property type="nucleotide sequence ID" value="NZ_JBHMCA010000019.1"/>
</dbReference>
<evidence type="ECO:0000313" key="1">
    <source>
        <dbReference type="EMBL" id="MFB9443138.1"/>
    </source>
</evidence>
<keyword evidence="2" id="KW-1185">Reference proteome</keyword>
<dbReference type="Proteomes" id="UP001589608">
    <property type="component" value="Unassembled WGS sequence"/>
</dbReference>
<sequence length="223" mass="23947">MAGVWLVGSLGRGGDDGYSDVDLVVAVDSTVPAAVLADPATLLRVPDTVLLYTRPKPRNAPAGGAYEAVCIRLAGLPVLVDLYLWPAATAAVPDGARILYARTEPPRSDLAFMTLLDRHRSGDTTGADPDHPATVLLLVQLAAKYQARGDVSRRDGIHQQLHLPTGGTLAVLRDVLDQRIDLARWPAFQPAVAAVHRLLDIVESAHRPDRPTIDPTVERTPSR</sequence>
<proteinExistence type="predicted"/>
<dbReference type="SUPFAM" id="SSF81301">
    <property type="entry name" value="Nucleotidyltransferase"/>
    <property type="match status" value="1"/>
</dbReference>
<dbReference type="InterPro" id="IPR043519">
    <property type="entry name" value="NT_sf"/>
</dbReference>
<organism evidence="1 2">
    <name type="scientific">Dactylosporangium vinaceum</name>
    <dbReference type="NCBI Taxonomy" id="53362"/>
    <lineage>
        <taxon>Bacteria</taxon>
        <taxon>Bacillati</taxon>
        <taxon>Actinomycetota</taxon>
        <taxon>Actinomycetes</taxon>
        <taxon>Micromonosporales</taxon>
        <taxon>Micromonosporaceae</taxon>
        <taxon>Dactylosporangium</taxon>
    </lineage>
</organism>
<reference evidence="1 2" key="1">
    <citation type="submission" date="2024-09" db="EMBL/GenBank/DDBJ databases">
        <authorList>
            <person name="Sun Q."/>
            <person name="Mori K."/>
        </authorList>
    </citation>
    <scope>NUCLEOTIDE SEQUENCE [LARGE SCALE GENOMIC DNA]</scope>
    <source>
        <strain evidence="1 2">JCM 3307</strain>
    </source>
</reference>
<dbReference type="Gene3D" id="3.30.460.10">
    <property type="entry name" value="Beta Polymerase, domain 2"/>
    <property type="match status" value="1"/>
</dbReference>
<evidence type="ECO:0000313" key="2">
    <source>
        <dbReference type="Proteomes" id="UP001589608"/>
    </source>
</evidence>
<evidence type="ECO:0008006" key="3">
    <source>
        <dbReference type="Google" id="ProtNLM"/>
    </source>
</evidence>